<organism evidence="1 2">
    <name type="scientific">Shewanella morhuae</name>
    <dbReference type="NCBI Taxonomy" id="365591"/>
    <lineage>
        <taxon>Bacteria</taxon>
        <taxon>Pseudomonadati</taxon>
        <taxon>Pseudomonadota</taxon>
        <taxon>Gammaproteobacteria</taxon>
        <taxon>Alteromonadales</taxon>
        <taxon>Shewanellaceae</taxon>
        <taxon>Shewanella</taxon>
    </lineage>
</organism>
<accession>A0A380ARW0</accession>
<name>A0A380ARW0_9GAMM</name>
<dbReference type="EMBL" id="UGYV01000001">
    <property type="protein sequence ID" value="SUI85903.1"/>
    <property type="molecule type" value="Genomic_DNA"/>
</dbReference>
<protein>
    <submittedName>
        <fullName evidence="1">Uncharacterized protein</fullName>
    </submittedName>
</protein>
<dbReference type="RefSeq" id="WP_258192026.1">
    <property type="nucleotide sequence ID" value="NZ_PYSG01000003.1"/>
</dbReference>
<reference evidence="1 2" key="1">
    <citation type="submission" date="2018-06" db="EMBL/GenBank/DDBJ databases">
        <authorList>
            <consortium name="Pathogen Informatics"/>
            <person name="Doyle S."/>
        </authorList>
    </citation>
    <scope>NUCLEOTIDE SEQUENCE [LARGE SCALE GENOMIC DNA]</scope>
    <source>
        <strain evidence="1 2">NCTC10736</strain>
    </source>
</reference>
<dbReference type="AlphaFoldDB" id="A0A380ARW0"/>
<dbReference type="Proteomes" id="UP000255061">
    <property type="component" value="Unassembled WGS sequence"/>
</dbReference>
<evidence type="ECO:0000313" key="1">
    <source>
        <dbReference type="EMBL" id="SUI85903.1"/>
    </source>
</evidence>
<proteinExistence type="predicted"/>
<sequence>MALALTTLKRSASQLMPPQSLQQLQPYFERADKVLASDPENPWLYWACRVAQLPEPYPFILPSQHHYDVNDLQIPTYLRYQKQQSH</sequence>
<evidence type="ECO:0000313" key="2">
    <source>
        <dbReference type="Proteomes" id="UP000255061"/>
    </source>
</evidence>
<gene>
    <name evidence="1" type="ORF">NCTC10736_02811</name>
</gene>